<dbReference type="GO" id="GO:0030313">
    <property type="term" value="C:cell envelope"/>
    <property type="evidence" value="ECO:0007669"/>
    <property type="project" value="UniProtKB-SubCell"/>
</dbReference>
<dbReference type="Proteomes" id="UP000243528">
    <property type="component" value="Unassembled WGS sequence"/>
</dbReference>
<evidence type="ECO:0000256" key="3">
    <source>
        <dbReference type="ARBA" id="ARBA00022729"/>
    </source>
</evidence>
<dbReference type="OrthoDB" id="1957427at2"/>
<dbReference type="Gene3D" id="3.40.50.2300">
    <property type="match status" value="2"/>
</dbReference>
<evidence type="ECO:0000313" key="7">
    <source>
        <dbReference type="EMBL" id="PSL04692.1"/>
    </source>
</evidence>
<keyword evidence="8" id="KW-1185">Reference proteome</keyword>
<comment type="similarity">
    <text evidence="2">Belongs to the bacterial solute-binding protein 2 family.</text>
</comment>
<sequence length="370" mass="38903">MSGNTRSRRTVRLLSLTAAGALAFAACTNTGGEDGSGSDTTAAAGEGDAQVVREPTEEPTGTGCTIDSYGNGNVEGVPLAEATVGFSQSEPDTAAFRAAETKSIKDEAKNIGVAELIVTNANGELPKQISDIQDMLNQGVDYLVVAPVNSDGLDPALDAAREKGVPVLTIDRKVTNEHCTDYISFLGSDFYQQGTRAADAMNEVTGGEANVAILRGSSGNNVTEERNAGFVEHAEAEYPGLKIVAEQTANFARDEGQAVTEQLLQSNPEIDAIYAHNDEMGLGAMTAISAAGRAPGQDVKIVSIDGTRNAVQAIVDGRYNVVIESNPRFGPLAFQTLQRFIDGESIREDIVIEDGMYDSSNAEADLSKAF</sequence>
<feature type="domain" description="Periplasmic binding protein" evidence="6">
    <location>
        <begin position="85"/>
        <end position="344"/>
    </location>
</feature>
<feature type="chain" id="PRO_5015110550" evidence="5">
    <location>
        <begin position="26"/>
        <end position="370"/>
    </location>
</feature>
<keyword evidence="3 5" id="KW-0732">Signal</keyword>
<name>A0A2P8E5G2_9ACTN</name>
<evidence type="ECO:0000313" key="8">
    <source>
        <dbReference type="Proteomes" id="UP000243528"/>
    </source>
</evidence>
<dbReference type="RefSeq" id="WP_106536890.1">
    <property type="nucleotide sequence ID" value="NZ_PYGE01000005.1"/>
</dbReference>
<protein>
    <submittedName>
        <fullName evidence="7">Monosaccharide ABC transporter substrate-binding protein (CUT2 family)</fullName>
    </submittedName>
</protein>
<dbReference type="PROSITE" id="PS51257">
    <property type="entry name" value="PROKAR_LIPOPROTEIN"/>
    <property type="match status" value="1"/>
</dbReference>
<dbReference type="AlphaFoldDB" id="A0A2P8E5G2"/>
<dbReference type="InterPro" id="IPR025997">
    <property type="entry name" value="SBP_2_dom"/>
</dbReference>
<comment type="subcellular location">
    <subcellularLocation>
        <location evidence="1">Cell envelope</location>
    </subcellularLocation>
</comment>
<dbReference type="GO" id="GO:0030246">
    <property type="term" value="F:carbohydrate binding"/>
    <property type="evidence" value="ECO:0007669"/>
    <property type="project" value="UniProtKB-ARBA"/>
</dbReference>
<evidence type="ECO:0000259" key="6">
    <source>
        <dbReference type="Pfam" id="PF13407"/>
    </source>
</evidence>
<reference evidence="7 8" key="1">
    <citation type="submission" date="2018-03" db="EMBL/GenBank/DDBJ databases">
        <title>Genomic Encyclopedia of Archaeal and Bacterial Type Strains, Phase II (KMG-II): from individual species to whole genera.</title>
        <authorList>
            <person name="Goeker M."/>
        </authorList>
    </citation>
    <scope>NUCLEOTIDE SEQUENCE [LARGE SCALE GENOMIC DNA]</scope>
    <source>
        <strain evidence="7 8">DSM 45211</strain>
    </source>
</reference>
<dbReference type="PANTHER" id="PTHR46847:SF3">
    <property type="entry name" value="GALACTOFURANOSE-BINDING PROTEIN YTFQ"/>
    <property type="match status" value="1"/>
</dbReference>
<evidence type="ECO:0000256" key="4">
    <source>
        <dbReference type="SAM" id="MobiDB-lite"/>
    </source>
</evidence>
<accession>A0A2P8E5G2</accession>
<evidence type="ECO:0000256" key="1">
    <source>
        <dbReference type="ARBA" id="ARBA00004196"/>
    </source>
</evidence>
<comment type="caution">
    <text evidence="7">The sequence shown here is derived from an EMBL/GenBank/DDBJ whole genome shotgun (WGS) entry which is preliminary data.</text>
</comment>
<gene>
    <name evidence="7" type="ORF">CLV30_105158</name>
</gene>
<feature type="compositionally biased region" description="Low complexity" evidence="4">
    <location>
        <begin position="31"/>
        <end position="41"/>
    </location>
</feature>
<dbReference type="CDD" id="cd06309">
    <property type="entry name" value="PBP1_galactofuranose_YtfQ-like"/>
    <property type="match status" value="1"/>
</dbReference>
<dbReference type="InterPro" id="IPR028082">
    <property type="entry name" value="Peripla_BP_I"/>
</dbReference>
<dbReference type="PANTHER" id="PTHR46847">
    <property type="entry name" value="D-ALLOSE-BINDING PERIPLASMIC PROTEIN-RELATED"/>
    <property type="match status" value="1"/>
</dbReference>
<organism evidence="7 8">
    <name type="scientific">Haloactinopolyspora alba</name>
    <dbReference type="NCBI Taxonomy" id="648780"/>
    <lineage>
        <taxon>Bacteria</taxon>
        <taxon>Bacillati</taxon>
        <taxon>Actinomycetota</taxon>
        <taxon>Actinomycetes</taxon>
        <taxon>Jiangellales</taxon>
        <taxon>Jiangellaceae</taxon>
        <taxon>Haloactinopolyspora</taxon>
    </lineage>
</organism>
<dbReference type="EMBL" id="PYGE01000005">
    <property type="protein sequence ID" value="PSL04692.1"/>
    <property type="molecule type" value="Genomic_DNA"/>
</dbReference>
<proteinExistence type="inferred from homology"/>
<dbReference type="Pfam" id="PF13407">
    <property type="entry name" value="Peripla_BP_4"/>
    <property type="match status" value="1"/>
</dbReference>
<feature type="region of interest" description="Disordered" evidence="4">
    <location>
        <begin position="31"/>
        <end position="67"/>
    </location>
</feature>
<dbReference type="SUPFAM" id="SSF53822">
    <property type="entry name" value="Periplasmic binding protein-like I"/>
    <property type="match status" value="1"/>
</dbReference>
<feature type="signal peptide" evidence="5">
    <location>
        <begin position="1"/>
        <end position="25"/>
    </location>
</feature>
<evidence type="ECO:0000256" key="2">
    <source>
        <dbReference type="ARBA" id="ARBA00007639"/>
    </source>
</evidence>
<evidence type="ECO:0000256" key="5">
    <source>
        <dbReference type="SAM" id="SignalP"/>
    </source>
</evidence>